<dbReference type="Gene3D" id="1.10.238.10">
    <property type="entry name" value="EF-hand"/>
    <property type="match status" value="1"/>
</dbReference>
<sequence>MGHQKSKLSNEQQPIEKEFTALTFSQIQYICRHTNLIDNEVCRRHDQFLKISKDGRLMKEQFTSILQEIWPTGNVHNFSNYLFNLCDKGQKGFLEFTEFIILNCQLNNALSIGSGICIVKNVPIDDDNASYLSIAKAFGGEFHRDLRMPSRAMEADSVIYRVEEDPLNTNEYAYSATNAHFPLHTDCAHFLYPAQVMMLLCCQPSINDGDGKSILTNVDDVLKMLTEQQISDLATSQFPWWQGANQQVRAPILTKTAEGHWWIRFNQATLRREMGEDEFAKASALQSLIHVLNKIEVNPSHSISLASGDLLIVHNQRVLHGRTAFTSKSSRLLKRIRVRVPDL</sequence>
<evidence type="ECO:0000256" key="1">
    <source>
        <dbReference type="ARBA" id="ARBA00023002"/>
    </source>
</evidence>
<name>A0A818SKE2_9BILA</name>
<dbReference type="PANTHER" id="PTHR10696:SF56">
    <property type="entry name" value="TAUD_TFDA-LIKE DOMAIN-CONTAINING PROTEIN"/>
    <property type="match status" value="1"/>
</dbReference>
<proteinExistence type="predicted"/>
<dbReference type="Proteomes" id="UP000663874">
    <property type="component" value="Unassembled WGS sequence"/>
</dbReference>
<keyword evidence="2" id="KW-0045">Antibiotic biosynthesis</keyword>
<organism evidence="4 5">
    <name type="scientific">Rotaria sordida</name>
    <dbReference type="NCBI Taxonomy" id="392033"/>
    <lineage>
        <taxon>Eukaryota</taxon>
        <taxon>Metazoa</taxon>
        <taxon>Spiralia</taxon>
        <taxon>Gnathifera</taxon>
        <taxon>Rotifera</taxon>
        <taxon>Eurotatoria</taxon>
        <taxon>Bdelloidea</taxon>
        <taxon>Philodinida</taxon>
        <taxon>Philodinidae</taxon>
        <taxon>Rotaria</taxon>
    </lineage>
</organism>
<evidence type="ECO:0000313" key="4">
    <source>
        <dbReference type="EMBL" id="CAF3672473.1"/>
    </source>
</evidence>
<evidence type="ECO:0000256" key="2">
    <source>
        <dbReference type="ARBA" id="ARBA00023194"/>
    </source>
</evidence>
<keyword evidence="1" id="KW-0560">Oxidoreductase</keyword>
<protein>
    <recommendedName>
        <fullName evidence="3">TauD/TfdA-like domain-containing protein</fullName>
    </recommendedName>
</protein>
<dbReference type="GO" id="GO:0016491">
    <property type="term" value="F:oxidoreductase activity"/>
    <property type="evidence" value="ECO:0007669"/>
    <property type="project" value="UniProtKB-KW"/>
</dbReference>
<dbReference type="InterPro" id="IPR050411">
    <property type="entry name" value="AlphaKG_dependent_hydroxylases"/>
</dbReference>
<dbReference type="SUPFAM" id="SSF47473">
    <property type="entry name" value="EF-hand"/>
    <property type="match status" value="1"/>
</dbReference>
<accession>A0A818SKE2</accession>
<dbReference type="PANTHER" id="PTHR10696">
    <property type="entry name" value="GAMMA-BUTYROBETAINE HYDROXYLASE-RELATED"/>
    <property type="match status" value="1"/>
</dbReference>
<evidence type="ECO:0000259" key="3">
    <source>
        <dbReference type="Pfam" id="PF02668"/>
    </source>
</evidence>
<dbReference type="InterPro" id="IPR042098">
    <property type="entry name" value="TauD-like_sf"/>
</dbReference>
<dbReference type="AlphaFoldDB" id="A0A818SKE2"/>
<dbReference type="Gene3D" id="3.60.130.10">
    <property type="entry name" value="Clavaminate synthase-like"/>
    <property type="match status" value="1"/>
</dbReference>
<dbReference type="SUPFAM" id="SSF51197">
    <property type="entry name" value="Clavaminate synthase-like"/>
    <property type="match status" value="1"/>
</dbReference>
<feature type="domain" description="TauD/TfdA-like" evidence="3">
    <location>
        <begin position="113"/>
        <end position="336"/>
    </location>
</feature>
<dbReference type="InterPro" id="IPR003819">
    <property type="entry name" value="TauD/TfdA-like"/>
</dbReference>
<dbReference type="EMBL" id="CAJOBE010000671">
    <property type="protein sequence ID" value="CAF3672473.1"/>
    <property type="molecule type" value="Genomic_DNA"/>
</dbReference>
<comment type="caution">
    <text evidence="4">The sequence shown here is derived from an EMBL/GenBank/DDBJ whole genome shotgun (WGS) entry which is preliminary data.</text>
</comment>
<dbReference type="GO" id="GO:0017000">
    <property type="term" value="P:antibiotic biosynthetic process"/>
    <property type="evidence" value="ECO:0007669"/>
    <property type="project" value="UniProtKB-KW"/>
</dbReference>
<dbReference type="InterPro" id="IPR011992">
    <property type="entry name" value="EF-hand-dom_pair"/>
</dbReference>
<gene>
    <name evidence="4" type="ORF">FNK824_LOCUS7289</name>
</gene>
<evidence type="ECO:0000313" key="5">
    <source>
        <dbReference type="Proteomes" id="UP000663874"/>
    </source>
</evidence>
<dbReference type="Pfam" id="PF02668">
    <property type="entry name" value="TauD"/>
    <property type="match status" value="1"/>
</dbReference>
<reference evidence="4" key="1">
    <citation type="submission" date="2021-02" db="EMBL/GenBank/DDBJ databases">
        <authorList>
            <person name="Nowell W R."/>
        </authorList>
    </citation>
    <scope>NUCLEOTIDE SEQUENCE</scope>
</reference>